<dbReference type="OrthoDB" id="79367at2759"/>
<dbReference type="Gene3D" id="3.30.70.330">
    <property type="match status" value="1"/>
</dbReference>
<feature type="compositionally biased region" description="Low complexity" evidence="6">
    <location>
        <begin position="271"/>
        <end position="300"/>
    </location>
</feature>
<dbReference type="InterPro" id="IPR048892">
    <property type="entry name" value="Nrd1_Seb1_dom2"/>
</dbReference>
<dbReference type="InterPro" id="IPR000504">
    <property type="entry name" value="RRM_dom"/>
</dbReference>
<comment type="subcellular location">
    <subcellularLocation>
        <location evidence="1">Nucleus</location>
    </subcellularLocation>
</comment>
<reference evidence="10" key="1">
    <citation type="submission" date="2016-04" db="EMBL/GenBank/DDBJ databases">
        <title>Comparative genomics of biotechnologically important yeasts.</title>
        <authorList>
            <consortium name="DOE Joint Genome Institute"/>
            <person name="Riley R."/>
            <person name="Haridas S."/>
            <person name="Wolfe K.H."/>
            <person name="Lopes M.R."/>
            <person name="Hittinger C.T."/>
            <person name="Goker M."/>
            <person name="Salamov A."/>
            <person name="Wisecaver J."/>
            <person name="Long T.M."/>
            <person name="Aerts A.L."/>
            <person name="Barry K."/>
            <person name="Choi C."/>
            <person name="Clum A."/>
            <person name="Coughlan A.Y."/>
            <person name="Deshpande S."/>
            <person name="Douglass A.P."/>
            <person name="Hanson S.J."/>
            <person name="Klenk H.-P."/>
            <person name="Labutti K."/>
            <person name="Lapidus A."/>
            <person name="Lindquist E."/>
            <person name="Lipzen A."/>
            <person name="Meier-Kolthoff J.P."/>
            <person name="Ohm R.A."/>
            <person name="Otillar R.P."/>
            <person name="Pangilinan J."/>
            <person name="Peng Y."/>
            <person name="Rokas A."/>
            <person name="Rosa C.A."/>
            <person name="Scheuner C."/>
            <person name="Sibirny A.A."/>
            <person name="Slot J.C."/>
            <person name="Stielow J.B."/>
            <person name="Sun H."/>
            <person name="Kurtzman C.P."/>
            <person name="Blackwell M."/>
            <person name="Grigoriev I.V."/>
            <person name="Jeffries T.W."/>
        </authorList>
    </citation>
    <scope>NUCLEOTIDE SEQUENCE [LARGE SCALE GENOMIC DNA]</scope>
    <source>
        <strain evidence="10">NRRL YB-2248</strain>
    </source>
</reference>
<evidence type="ECO:0000256" key="4">
    <source>
        <dbReference type="ARBA" id="ARBA00023242"/>
    </source>
</evidence>
<feature type="compositionally biased region" description="Basic and acidic residues" evidence="6">
    <location>
        <begin position="302"/>
        <end position="316"/>
    </location>
</feature>
<dbReference type="GO" id="GO:0031126">
    <property type="term" value="P:sno(s)RNA 3'-end processing"/>
    <property type="evidence" value="ECO:0007669"/>
    <property type="project" value="UniProtKB-ARBA"/>
</dbReference>
<feature type="region of interest" description="Disordered" evidence="6">
    <location>
        <begin position="150"/>
        <end position="202"/>
    </location>
</feature>
<dbReference type="GO" id="GO:0005634">
    <property type="term" value="C:nucleus"/>
    <property type="evidence" value="ECO:0007669"/>
    <property type="project" value="UniProtKB-SubCell"/>
</dbReference>
<feature type="compositionally biased region" description="Low complexity" evidence="6">
    <location>
        <begin position="235"/>
        <end position="249"/>
    </location>
</feature>
<feature type="domain" description="RRM" evidence="7">
    <location>
        <begin position="374"/>
        <end position="430"/>
    </location>
</feature>
<evidence type="ECO:0000313" key="10">
    <source>
        <dbReference type="Proteomes" id="UP000094801"/>
    </source>
</evidence>
<feature type="compositionally biased region" description="Polar residues" evidence="6">
    <location>
        <begin position="506"/>
        <end position="522"/>
    </location>
</feature>
<dbReference type="Pfam" id="PF21380">
    <property type="entry name" value="Nrd1-Seb1_dom2"/>
    <property type="match status" value="1"/>
</dbReference>
<dbReference type="SMART" id="SM00360">
    <property type="entry name" value="RRM"/>
    <property type="match status" value="1"/>
</dbReference>
<dbReference type="InterPro" id="IPR035979">
    <property type="entry name" value="RBD_domain_sf"/>
</dbReference>
<dbReference type="InterPro" id="IPR006569">
    <property type="entry name" value="CID_dom"/>
</dbReference>
<dbReference type="PROSITE" id="PS50102">
    <property type="entry name" value="RRM"/>
    <property type="match status" value="1"/>
</dbReference>
<keyword evidence="3 5" id="KW-0694">RNA-binding</keyword>
<evidence type="ECO:0000313" key="9">
    <source>
        <dbReference type="EMBL" id="ODV83007.1"/>
    </source>
</evidence>
<dbReference type="Gene3D" id="1.25.40.90">
    <property type="match status" value="1"/>
</dbReference>
<dbReference type="GO" id="GO:0010629">
    <property type="term" value="P:negative regulation of gene expression"/>
    <property type="evidence" value="ECO:0007669"/>
    <property type="project" value="UniProtKB-ARBA"/>
</dbReference>
<keyword evidence="2" id="KW-0597">Phosphoprotein</keyword>
<feature type="region of interest" description="Disordered" evidence="6">
    <location>
        <begin position="503"/>
        <end position="541"/>
    </location>
</feature>
<gene>
    <name evidence="9" type="ORF">CANARDRAFT_30354</name>
</gene>
<dbReference type="FunFam" id="3.30.70.330:FF:000397">
    <property type="entry name" value="RNA binding protein Nrd1"/>
    <property type="match status" value="1"/>
</dbReference>
<proteinExistence type="predicted"/>
<evidence type="ECO:0000259" key="8">
    <source>
        <dbReference type="PROSITE" id="PS51391"/>
    </source>
</evidence>
<dbReference type="PROSITE" id="PS51391">
    <property type="entry name" value="CID"/>
    <property type="match status" value="1"/>
</dbReference>
<evidence type="ECO:0000256" key="5">
    <source>
        <dbReference type="PROSITE-ProRule" id="PRU00176"/>
    </source>
</evidence>
<dbReference type="Proteomes" id="UP000094801">
    <property type="component" value="Unassembled WGS sequence"/>
</dbReference>
<protein>
    <recommendedName>
        <fullName evidence="11">CID domain-containing protein</fullName>
    </recommendedName>
</protein>
<feature type="compositionally biased region" description="Polar residues" evidence="6">
    <location>
        <begin position="223"/>
        <end position="234"/>
    </location>
</feature>
<accession>A0A1E4SU90</accession>
<dbReference type="SMART" id="SM00582">
    <property type="entry name" value="RPR"/>
    <property type="match status" value="1"/>
</dbReference>
<dbReference type="InterPro" id="IPR008942">
    <property type="entry name" value="ENTH_VHS"/>
</dbReference>
<evidence type="ECO:0000256" key="2">
    <source>
        <dbReference type="ARBA" id="ARBA00022553"/>
    </source>
</evidence>
<dbReference type="GO" id="GO:0031124">
    <property type="term" value="P:mRNA 3'-end processing"/>
    <property type="evidence" value="ECO:0007669"/>
    <property type="project" value="UniProtKB-ARBA"/>
</dbReference>
<dbReference type="GO" id="GO:0032991">
    <property type="term" value="C:protein-containing complex"/>
    <property type="evidence" value="ECO:0007669"/>
    <property type="project" value="UniProtKB-ARBA"/>
</dbReference>
<feature type="region of interest" description="Disordered" evidence="6">
    <location>
        <begin position="271"/>
        <end position="359"/>
    </location>
</feature>
<dbReference type="Pfam" id="PF00076">
    <property type="entry name" value="RRM_1"/>
    <property type="match status" value="1"/>
</dbReference>
<evidence type="ECO:0000259" key="7">
    <source>
        <dbReference type="PROSITE" id="PS50102"/>
    </source>
</evidence>
<dbReference type="Pfam" id="PF04818">
    <property type="entry name" value="CID"/>
    <property type="match status" value="1"/>
</dbReference>
<name>A0A1E4SU90_9ASCO</name>
<dbReference type="STRING" id="983967.A0A1E4SU90"/>
<sequence>MSNPVEQFESILKEIPSLKAPGVSGSRIKKLRDLFINNVADESKLVQKVYETCKATPAQNKLGTVYVVDAIVRGLRDELDGGNDSEISESSPEGTPQSAIFKFQSLIETIMDDAIPVSSDDVKEKISKLVDIWSKTESFSKSTIESIKAKHFKTNTPPGTPPKKKVSFATESNSSSTNNNTTTTTDASSSNSSSTSAKDPSSVLQNLANLARQSPAPPAVRNAGNSFSPPVSNQNVVAPTNSAAPPVAASSDPNAIFQLLQSMNKINGAQQNYQQQSQFGMQQQQQPGSSIQQGQPLPSQESRYRERDGGRDRDRGFNPLSRRQRSRSPRRRHEESHTPNVDAERNIPGTPHYREKNPYIDPTIPSECIKVGSRTIFIGGVPHSMDERGLVQQLRPYAEVQSVIINNERKHAFVKVYSRPEAEQVIQAFSVSHHPSGLRARWGVGFGPRDCCDYQSGVSTIPLNRLTEADKKWIVSAEWGGTGGMPLQGGLFIEEPDIEVGAGGVSSKSISKKMPTNSTHNGPKSDGLPITGHGRHNNQYQQHLTPPTPYGQPAANPGNIPMNFGQPIPQGPPPPVMGAPPMDQAQLMATMMAAMQQNMQQAPQQGGQQPDMNAMFQNLANMMRQNQQPQ</sequence>
<feature type="region of interest" description="Disordered" evidence="6">
    <location>
        <begin position="214"/>
        <end position="249"/>
    </location>
</feature>
<feature type="compositionally biased region" description="Low complexity" evidence="6">
    <location>
        <begin position="172"/>
        <end position="196"/>
    </location>
</feature>
<dbReference type="InterPro" id="IPR012677">
    <property type="entry name" value="Nucleotide-bd_a/b_plait_sf"/>
</dbReference>
<dbReference type="EMBL" id="KV453869">
    <property type="protein sequence ID" value="ODV83007.1"/>
    <property type="molecule type" value="Genomic_DNA"/>
</dbReference>
<evidence type="ECO:0008006" key="11">
    <source>
        <dbReference type="Google" id="ProtNLM"/>
    </source>
</evidence>
<dbReference type="SUPFAM" id="SSF54928">
    <property type="entry name" value="RNA-binding domain, RBD"/>
    <property type="match status" value="1"/>
</dbReference>
<dbReference type="CDD" id="cd16984">
    <property type="entry name" value="CID_Nrd1_like"/>
    <property type="match status" value="1"/>
</dbReference>
<feature type="compositionally biased region" description="Basic residues" evidence="6">
    <location>
        <begin position="322"/>
        <end position="331"/>
    </location>
</feature>
<keyword evidence="4" id="KW-0539">Nucleus</keyword>
<dbReference type="AlphaFoldDB" id="A0A1E4SU90"/>
<dbReference type="SUPFAM" id="SSF48464">
    <property type="entry name" value="ENTH/VHS domain"/>
    <property type="match status" value="1"/>
</dbReference>
<dbReference type="GO" id="GO:0003723">
    <property type="term" value="F:RNA binding"/>
    <property type="evidence" value="ECO:0007669"/>
    <property type="project" value="UniProtKB-UniRule"/>
</dbReference>
<keyword evidence="10" id="KW-1185">Reference proteome</keyword>
<feature type="compositionally biased region" description="Basic and acidic residues" evidence="6">
    <location>
        <begin position="332"/>
        <end position="345"/>
    </location>
</feature>
<evidence type="ECO:0000256" key="3">
    <source>
        <dbReference type="ARBA" id="ARBA00022884"/>
    </source>
</evidence>
<dbReference type="GO" id="GO:0006369">
    <property type="term" value="P:termination of RNA polymerase II transcription"/>
    <property type="evidence" value="ECO:0007669"/>
    <property type="project" value="UniProtKB-ARBA"/>
</dbReference>
<evidence type="ECO:0000256" key="6">
    <source>
        <dbReference type="SAM" id="MobiDB-lite"/>
    </source>
</evidence>
<evidence type="ECO:0000256" key="1">
    <source>
        <dbReference type="ARBA" id="ARBA00004123"/>
    </source>
</evidence>
<feature type="domain" description="CID" evidence="8">
    <location>
        <begin position="1"/>
        <end position="155"/>
    </location>
</feature>
<organism evidence="9 10">
    <name type="scientific">[Candida] arabinofermentans NRRL YB-2248</name>
    <dbReference type="NCBI Taxonomy" id="983967"/>
    <lineage>
        <taxon>Eukaryota</taxon>
        <taxon>Fungi</taxon>
        <taxon>Dikarya</taxon>
        <taxon>Ascomycota</taxon>
        <taxon>Saccharomycotina</taxon>
        <taxon>Pichiomycetes</taxon>
        <taxon>Pichiales</taxon>
        <taxon>Pichiaceae</taxon>
        <taxon>Ogataea</taxon>
        <taxon>Ogataea/Candida clade</taxon>
    </lineage>
</organism>